<evidence type="ECO:0000313" key="2">
    <source>
        <dbReference type="Proteomes" id="UP000012099"/>
    </source>
</evidence>
<evidence type="ECO:0008006" key="3">
    <source>
        <dbReference type="Google" id="ProtNLM"/>
    </source>
</evidence>
<comment type="caution">
    <text evidence="1">The sequence shown here is derived from an EMBL/GenBank/DDBJ whole genome shotgun (WGS) entry which is preliminary data.</text>
</comment>
<name>A0ABP2TDB4_9LEPT</name>
<protein>
    <recommendedName>
        <fullName evidence="3">Lipoprotein</fullName>
    </recommendedName>
</protein>
<dbReference type="Proteomes" id="UP000012099">
    <property type="component" value="Unassembled WGS sequence"/>
</dbReference>
<sequence length="55" mass="6464">MVEVFFFFYFGFRKSFGCHRFFASECFPDITLKCESGKGLFGYLVGRKISFARKI</sequence>
<keyword evidence="2" id="KW-1185">Reference proteome</keyword>
<evidence type="ECO:0000313" key="1">
    <source>
        <dbReference type="EMBL" id="EMN02199.1"/>
    </source>
</evidence>
<gene>
    <name evidence="1" type="ORF">LEP1GSC035_0133</name>
</gene>
<accession>A0ABP2TDB4</accession>
<proteinExistence type="predicted"/>
<dbReference type="EMBL" id="AHMH02000024">
    <property type="protein sequence ID" value="EMN02199.1"/>
    <property type="molecule type" value="Genomic_DNA"/>
</dbReference>
<reference evidence="1 2" key="1">
    <citation type="submission" date="2013-01" db="EMBL/GenBank/DDBJ databases">
        <authorList>
            <person name="Harkins D.M."/>
            <person name="Durkin A.S."/>
            <person name="Brinkac L.M."/>
            <person name="Haft D.H."/>
            <person name="Selengut J.D."/>
            <person name="Sanka R."/>
            <person name="DePew J."/>
            <person name="Purushe J."/>
            <person name="Whelen A.C."/>
            <person name="Vinetz J.M."/>
            <person name="Sutton G.G."/>
            <person name="Nierman W.C."/>
            <person name="Fouts D.E."/>
        </authorList>
    </citation>
    <scope>NUCLEOTIDE SEQUENCE [LARGE SCALE GENOMIC DNA]</scope>
    <source>
        <strain evidence="1 2">2007001578</strain>
    </source>
</reference>
<organism evidence="1 2">
    <name type="scientific">Leptospira noguchii str. 2007001578</name>
    <dbReference type="NCBI Taxonomy" id="1049974"/>
    <lineage>
        <taxon>Bacteria</taxon>
        <taxon>Pseudomonadati</taxon>
        <taxon>Spirochaetota</taxon>
        <taxon>Spirochaetia</taxon>
        <taxon>Leptospirales</taxon>
        <taxon>Leptospiraceae</taxon>
        <taxon>Leptospira</taxon>
    </lineage>
</organism>